<protein>
    <submittedName>
        <fullName evidence="2">Uncharacterized protein</fullName>
    </submittedName>
</protein>
<evidence type="ECO:0000256" key="1">
    <source>
        <dbReference type="SAM" id="MobiDB-lite"/>
    </source>
</evidence>
<organism evidence="2 3">
    <name type="scientific">Aureimonas jatrophae</name>
    <dbReference type="NCBI Taxonomy" id="1166073"/>
    <lineage>
        <taxon>Bacteria</taxon>
        <taxon>Pseudomonadati</taxon>
        <taxon>Pseudomonadota</taxon>
        <taxon>Alphaproteobacteria</taxon>
        <taxon>Hyphomicrobiales</taxon>
        <taxon>Aurantimonadaceae</taxon>
        <taxon>Aureimonas</taxon>
    </lineage>
</organism>
<proteinExistence type="predicted"/>
<evidence type="ECO:0000313" key="2">
    <source>
        <dbReference type="EMBL" id="SDO75512.1"/>
    </source>
</evidence>
<keyword evidence="3" id="KW-1185">Reference proteome</keyword>
<feature type="compositionally biased region" description="Low complexity" evidence="1">
    <location>
        <begin position="19"/>
        <end position="36"/>
    </location>
</feature>
<sequence>MLQIADVVQVSAQRSRPWSRRPLPLAPAVRPTAPTACGRPRTWNDPRCGGMLAVHDGPVAELVAYLLDADVVETLRAYGGGYAVGACRSVSDGLDVQLVATTRSGRLIYLAVVDGPAEMALAARAVARRQCRAKGGVLQVWTRRRIRMALRGGEARRR</sequence>
<dbReference type="Proteomes" id="UP000198793">
    <property type="component" value="Unassembled WGS sequence"/>
</dbReference>
<accession>A0A1H0M4U2</accession>
<reference evidence="2 3" key="1">
    <citation type="submission" date="2016-10" db="EMBL/GenBank/DDBJ databases">
        <authorList>
            <person name="de Groot N.N."/>
        </authorList>
    </citation>
    <scope>NUCLEOTIDE SEQUENCE [LARGE SCALE GENOMIC DNA]</scope>
    <source>
        <strain evidence="3">L7-484,KACC 16230,DSM 25025</strain>
    </source>
</reference>
<feature type="region of interest" description="Disordered" evidence="1">
    <location>
        <begin position="19"/>
        <end position="40"/>
    </location>
</feature>
<dbReference type="EMBL" id="FNIT01000012">
    <property type="protein sequence ID" value="SDO75512.1"/>
    <property type="molecule type" value="Genomic_DNA"/>
</dbReference>
<evidence type="ECO:0000313" key="3">
    <source>
        <dbReference type="Proteomes" id="UP000198793"/>
    </source>
</evidence>
<dbReference type="AlphaFoldDB" id="A0A1H0M4U2"/>
<name>A0A1H0M4U2_9HYPH</name>
<gene>
    <name evidence="2" type="ORF">SAMN05192530_11271</name>
</gene>